<dbReference type="Pfam" id="PF00120">
    <property type="entry name" value="Gln-synt_C"/>
    <property type="match status" value="1"/>
</dbReference>
<comment type="cofactor">
    <cofactor evidence="1">
        <name>Mg(2+)</name>
        <dbReference type="ChEBI" id="CHEBI:18420"/>
    </cofactor>
</comment>
<evidence type="ECO:0000256" key="7">
    <source>
        <dbReference type="PROSITE-ProRule" id="PRU01331"/>
    </source>
</evidence>
<evidence type="ECO:0000256" key="6">
    <source>
        <dbReference type="ARBA" id="ARBA00023231"/>
    </source>
</evidence>
<evidence type="ECO:0000256" key="3">
    <source>
        <dbReference type="ARBA" id="ARBA00022598"/>
    </source>
</evidence>
<dbReference type="Pfam" id="PF16952">
    <property type="entry name" value="Gln-synt_N_2"/>
    <property type="match status" value="1"/>
</dbReference>
<evidence type="ECO:0000313" key="11">
    <source>
        <dbReference type="Proteomes" id="UP000609531"/>
    </source>
</evidence>
<keyword evidence="4" id="KW-0547">Nucleotide-binding</keyword>
<accession>A0A934II73</accession>
<dbReference type="Proteomes" id="UP000609531">
    <property type="component" value="Unassembled WGS sequence"/>
</dbReference>
<dbReference type="SMART" id="SM01230">
    <property type="entry name" value="Gln-synt_C"/>
    <property type="match status" value="1"/>
</dbReference>
<evidence type="ECO:0000313" key="10">
    <source>
        <dbReference type="EMBL" id="MBJ3774182.1"/>
    </source>
</evidence>
<dbReference type="EMBL" id="JAEKJA010000001">
    <property type="protein sequence ID" value="MBJ3774182.1"/>
    <property type="molecule type" value="Genomic_DNA"/>
</dbReference>
<comment type="caution">
    <text evidence="10">The sequence shown here is derived from an EMBL/GenBank/DDBJ whole genome shotgun (WGS) entry which is preliminary data.</text>
</comment>
<comment type="similarity">
    <text evidence="7 8">Belongs to the glutamine synthetase family.</text>
</comment>
<dbReference type="PANTHER" id="PTHR43785">
    <property type="entry name" value="GAMMA-GLUTAMYLPUTRESCINE SYNTHETASE"/>
    <property type="match status" value="1"/>
</dbReference>
<dbReference type="InterPro" id="IPR008147">
    <property type="entry name" value="Gln_synt_N"/>
</dbReference>
<dbReference type="SUPFAM" id="SSF55931">
    <property type="entry name" value="Glutamine synthetase/guanido kinase"/>
    <property type="match status" value="1"/>
</dbReference>
<name>A0A934II73_9HYPH</name>
<feature type="domain" description="GS catalytic" evidence="9">
    <location>
        <begin position="101"/>
        <end position="436"/>
    </location>
</feature>
<evidence type="ECO:0000256" key="2">
    <source>
        <dbReference type="ARBA" id="ARBA00003117"/>
    </source>
</evidence>
<keyword evidence="5" id="KW-0067">ATP-binding</keyword>
<dbReference type="PANTHER" id="PTHR43785:SF12">
    <property type="entry name" value="TYPE-1 GLUTAMINE SYNTHETASE 2"/>
    <property type="match status" value="1"/>
</dbReference>
<dbReference type="Gene3D" id="3.10.20.70">
    <property type="entry name" value="Glutamine synthetase, N-terminal domain"/>
    <property type="match status" value="1"/>
</dbReference>
<dbReference type="InterPro" id="IPR014746">
    <property type="entry name" value="Gln_synth/guanido_kin_cat_dom"/>
</dbReference>
<keyword evidence="11" id="KW-1185">Reference proteome</keyword>
<evidence type="ECO:0000256" key="5">
    <source>
        <dbReference type="ARBA" id="ARBA00022840"/>
    </source>
</evidence>
<dbReference type="GO" id="GO:0006542">
    <property type="term" value="P:glutamine biosynthetic process"/>
    <property type="evidence" value="ECO:0007669"/>
    <property type="project" value="InterPro"/>
</dbReference>
<dbReference type="AlphaFoldDB" id="A0A934II73"/>
<dbReference type="GO" id="GO:0004356">
    <property type="term" value="F:glutamine synthetase activity"/>
    <property type="evidence" value="ECO:0007669"/>
    <property type="project" value="InterPro"/>
</dbReference>
<organism evidence="10 11">
    <name type="scientific">Acuticoccus mangrovi</name>
    <dbReference type="NCBI Taxonomy" id="2796142"/>
    <lineage>
        <taxon>Bacteria</taxon>
        <taxon>Pseudomonadati</taxon>
        <taxon>Pseudomonadota</taxon>
        <taxon>Alphaproteobacteria</taxon>
        <taxon>Hyphomicrobiales</taxon>
        <taxon>Amorphaceae</taxon>
        <taxon>Acuticoccus</taxon>
    </lineage>
</organism>
<comment type="function">
    <text evidence="2">Catalyzes the ATP-dependent biosynthesis of glutamine from glutamate and ammonia.</text>
</comment>
<sequence length="436" mass="46816">MREPLMFVAIHDIAGRTRGKAFPAGDFEGGRRGTVGWTPTNVQITCFDAIAPSPFGALGDLLLVPDPETRVELCPVDDRAAERFMIADITTLEGAPWSCCTRSILKGALERLQRVAGVTLMGAFEHEFQLTNEPPLPTGGYSLAGFRAEADFCEELMAAIGAARLTPDTIMKEYGPNQFEVTVGPERGVRIADAATIVRELTQALAARKGDRATFTPIRDPASVGNGAHIHFTLLDADGKSVNYDPAGRHGMSAVFGAFIAGILKYLDRIVAFTAPSVISYQRLTPHRWSAAYNNLGFRDREAAVRICPVATTEPDRIARQFHAEFRAGDCAAAPHLALAAIVHAGVQGIEEGLEAPAATEEDLAAATSDSLAARGLVRLPTSLAAALDRLEGCATVRGWFAPEFVPIYLAHKRGEIAHVEGLDAEALHAAYDRVY</sequence>
<evidence type="ECO:0000256" key="1">
    <source>
        <dbReference type="ARBA" id="ARBA00001946"/>
    </source>
</evidence>
<dbReference type="InterPro" id="IPR036651">
    <property type="entry name" value="Gln_synt_N_sf"/>
</dbReference>
<evidence type="ECO:0000256" key="8">
    <source>
        <dbReference type="RuleBase" id="RU000384"/>
    </source>
</evidence>
<dbReference type="GO" id="GO:0005524">
    <property type="term" value="F:ATP binding"/>
    <property type="evidence" value="ECO:0007669"/>
    <property type="project" value="UniProtKB-KW"/>
</dbReference>
<keyword evidence="3" id="KW-0436">Ligase</keyword>
<evidence type="ECO:0000256" key="4">
    <source>
        <dbReference type="ARBA" id="ARBA00022741"/>
    </source>
</evidence>
<keyword evidence="6" id="KW-0535">Nitrogen fixation</keyword>
<evidence type="ECO:0000259" key="9">
    <source>
        <dbReference type="PROSITE" id="PS51987"/>
    </source>
</evidence>
<dbReference type="Gene3D" id="3.30.590.10">
    <property type="entry name" value="Glutamine synthetase/guanido kinase, catalytic domain"/>
    <property type="match status" value="1"/>
</dbReference>
<reference evidence="10" key="1">
    <citation type="submission" date="2020-12" db="EMBL/GenBank/DDBJ databases">
        <title>Bacterial taxonomy.</title>
        <authorList>
            <person name="Pan X."/>
        </authorList>
    </citation>
    <scope>NUCLEOTIDE SEQUENCE</scope>
    <source>
        <strain evidence="10">B2012</strain>
    </source>
</reference>
<proteinExistence type="inferred from homology"/>
<dbReference type="InterPro" id="IPR008146">
    <property type="entry name" value="Gln_synth_cat_dom"/>
</dbReference>
<protein>
    <submittedName>
        <fullName evidence="10">Glutamine synthetase</fullName>
    </submittedName>
</protein>
<dbReference type="PROSITE" id="PS51987">
    <property type="entry name" value="GS_CATALYTIC"/>
    <property type="match status" value="1"/>
</dbReference>
<gene>
    <name evidence="10" type="ORF">JCR33_00670</name>
</gene>